<dbReference type="Proteomes" id="UP001178507">
    <property type="component" value="Unassembled WGS sequence"/>
</dbReference>
<evidence type="ECO:0000256" key="3">
    <source>
        <dbReference type="PROSITE-ProRule" id="PRU00023"/>
    </source>
</evidence>
<name>A0AA36ITT7_9DINO</name>
<dbReference type="SUPFAM" id="SSF48403">
    <property type="entry name" value="Ankyrin repeat"/>
    <property type="match status" value="1"/>
</dbReference>
<protein>
    <submittedName>
        <fullName evidence="4">Uncharacterized protein</fullName>
    </submittedName>
</protein>
<evidence type="ECO:0000256" key="2">
    <source>
        <dbReference type="ARBA" id="ARBA00023043"/>
    </source>
</evidence>
<dbReference type="SMART" id="SM00248">
    <property type="entry name" value="ANK"/>
    <property type="match status" value="5"/>
</dbReference>
<sequence length="334" mass="36089">MASVSLPSGKQLLSQGEFAKWWEEQRELREKGLCFFDALRKHLAQLMGLSFRQLGLAGGTATLGPDSPWDNSRPLAAVVRQQMQLSQADYAELLGAADVGHEEKVLEFLDMPCQPDPDDLFTTSALHVAAGRGNLQLVRSLLEAGADKDRDDGGQYFFGDNLRLSMTPLGIAALRGQEQVVECLLGAGADAKKEDDHGKTPLTHAAWNARMTIVPMLLAAGAEFDHNNTDLIGAASYGRTASVRCLLMAKADLDVARPDGGTALACSAGEGHWDAVHVLLAAMSGQEDAETKIRAAAAFVESIDKPAHARRLRLLRGAKVTVRAKLRKLWLKSR</sequence>
<reference evidence="4" key="1">
    <citation type="submission" date="2023-08" db="EMBL/GenBank/DDBJ databases">
        <authorList>
            <person name="Chen Y."/>
            <person name="Shah S."/>
            <person name="Dougan E. K."/>
            <person name="Thang M."/>
            <person name="Chan C."/>
        </authorList>
    </citation>
    <scope>NUCLEOTIDE SEQUENCE</scope>
</reference>
<keyword evidence="2 3" id="KW-0040">ANK repeat</keyword>
<evidence type="ECO:0000313" key="5">
    <source>
        <dbReference type="Proteomes" id="UP001178507"/>
    </source>
</evidence>
<dbReference type="InterPro" id="IPR036770">
    <property type="entry name" value="Ankyrin_rpt-contain_sf"/>
</dbReference>
<keyword evidence="1" id="KW-0677">Repeat</keyword>
<dbReference type="PROSITE" id="PS50297">
    <property type="entry name" value="ANK_REP_REGION"/>
    <property type="match status" value="3"/>
</dbReference>
<gene>
    <name evidence="4" type="ORF">EVOR1521_LOCUS17782</name>
</gene>
<evidence type="ECO:0000256" key="1">
    <source>
        <dbReference type="ARBA" id="ARBA00022737"/>
    </source>
</evidence>
<feature type="repeat" description="ANK" evidence="3">
    <location>
        <begin position="121"/>
        <end position="153"/>
    </location>
</feature>
<keyword evidence="5" id="KW-1185">Reference proteome</keyword>
<dbReference type="AlphaFoldDB" id="A0AA36ITT7"/>
<proteinExistence type="predicted"/>
<dbReference type="PANTHER" id="PTHR24166:SF48">
    <property type="entry name" value="PROTEIN VAPYRIN"/>
    <property type="match status" value="1"/>
</dbReference>
<dbReference type="PANTHER" id="PTHR24166">
    <property type="entry name" value="ROLLING PEBBLES, ISOFORM B"/>
    <property type="match status" value="1"/>
</dbReference>
<dbReference type="PROSITE" id="PS50088">
    <property type="entry name" value="ANK_REPEAT"/>
    <property type="match status" value="3"/>
</dbReference>
<comment type="caution">
    <text evidence="4">The sequence shown here is derived from an EMBL/GenBank/DDBJ whole genome shotgun (WGS) entry which is preliminary data.</text>
</comment>
<dbReference type="InterPro" id="IPR002110">
    <property type="entry name" value="Ankyrin_rpt"/>
</dbReference>
<evidence type="ECO:0000313" key="4">
    <source>
        <dbReference type="EMBL" id="CAJ1392766.1"/>
    </source>
</evidence>
<dbReference type="Pfam" id="PF00023">
    <property type="entry name" value="Ank"/>
    <property type="match status" value="1"/>
</dbReference>
<organism evidence="4 5">
    <name type="scientific">Effrenium voratum</name>
    <dbReference type="NCBI Taxonomy" id="2562239"/>
    <lineage>
        <taxon>Eukaryota</taxon>
        <taxon>Sar</taxon>
        <taxon>Alveolata</taxon>
        <taxon>Dinophyceae</taxon>
        <taxon>Suessiales</taxon>
        <taxon>Symbiodiniaceae</taxon>
        <taxon>Effrenium</taxon>
    </lineage>
</organism>
<dbReference type="Pfam" id="PF12796">
    <property type="entry name" value="Ank_2"/>
    <property type="match status" value="1"/>
</dbReference>
<dbReference type="InterPro" id="IPR050889">
    <property type="entry name" value="Dendritic_Spine_Reg/Scaffold"/>
</dbReference>
<dbReference type="EMBL" id="CAUJNA010002402">
    <property type="protein sequence ID" value="CAJ1392766.1"/>
    <property type="molecule type" value="Genomic_DNA"/>
</dbReference>
<accession>A0AA36ITT7</accession>
<feature type="repeat" description="ANK" evidence="3">
    <location>
        <begin position="164"/>
        <end position="196"/>
    </location>
</feature>
<dbReference type="Gene3D" id="1.25.40.20">
    <property type="entry name" value="Ankyrin repeat-containing domain"/>
    <property type="match status" value="2"/>
</dbReference>
<feature type="repeat" description="ANK" evidence="3">
    <location>
        <begin position="197"/>
        <end position="229"/>
    </location>
</feature>